<dbReference type="Proteomes" id="UP000663879">
    <property type="component" value="Unassembled WGS sequence"/>
</dbReference>
<name>A0A813S3U6_9BILA</name>
<evidence type="ECO:0000259" key="1">
    <source>
        <dbReference type="Pfam" id="PF10551"/>
    </source>
</evidence>
<dbReference type="Pfam" id="PF10551">
    <property type="entry name" value="MULE"/>
    <property type="match status" value="1"/>
</dbReference>
<protein>
    <recommendedName>
        <fullName evidence="1">MULE transposase domain-containing protein</fullName>
    </recommendedName>
</protein>
<accession>A0A813S3U6</accession>
<dbReference type="AlphaFoldDB" id="A0A813S3U6"/>
<evidence type="ECO:0000313" key="3">
    <source>
        <dbReference type="Proteomes" id="UP000663879"/>
    </source>
</evidence>
<feature type="domain" description="MULE transposase" evidence="1">
    <location>
        <begin position="11"/>
        <end position="80"/>
    </location>
</feature>
<dbReference type="EMBL" id="CAJNOC010000679">
    <property type="protein sequence ID" value="CAF0790833.1"/>
    <property type="molecule type" value="Genomic_DNA"/>
</dbReference>
<dbReference type="OrthoDB" id="93990at2759"/>
<comment type="caution">
    <text evidence="2">The sequence shown here is derived from an EMBL/GenBank/DDBJ whole genome shotgun (WGS) entry which is preliminary data.</text>
</comment>
<organism evidence="2 3">
    <name type="scientific">Brachionus calyciflorus</name>
    <dbReference type="NCBI Taxonomy" id="104777"/>
    <lineage>
        <taxon>Eukaryota</taxon>
        <taxon>Metazoa</taxon>
        <taxon>Spiralia</taxon>
        <taxon>Gnathifera</taxon>
        <taxon>Rotifera</taxon>
        <taxon>Eurotatoria</taxon>
        <taxon>Monogononta</taxon>
        <taxon>Pseudotrocha</taxon>
        <taxon>Ploima</taxon>
        <taxon>Brachionidae</taxon>
        <taxon>Brachionus</taxon>
    </lineage>
</organism>
<reference evidence="2" key="1">
    <citation type="submission" date="2021-02" db="EMBL/GenBank/DDBJ databases">
        <authorList>
            <person name="Nowell W R."/>
        </authorList>
    </citation>
    <scope>NUCLEOTIDE SEQUENCE</scope>
    <source>
        <strain evidence="2">Ploen Becks lab</strain>
    </source>
</reference>
<proteinExistence type="predicted"/>
<sequence length="121" mass="14050">MVHGRHFQISTNTAFTTVHNSRINESTYREVLTVLKDLAIKLNMTLNPKSIMADFEKASTIAMQFHFPNIIVKGCWFHFRQAIFRKAVQLGLKNNYHKDNYREFINLLGALSLLPIDKVKE</sequence>
<keyword evidence="3" id="KW-1185">Reference proteome</keyword>
<gene>
    <name evidence="2" type="ORF">OXX778_LOCUS5959</name>
</gene>
<dbReference type="InterPro" id="IPR018289">
    <property type="entry name" value="MULE_transposase_dom"/>
</dbReference>
<evidence type="ECO:0000313" key="2">
    <source>
        <dbReference type="EMBL" id="CAF0790833.1"/>
    </source>
</evidence>